<comment type="subcellular location">
    <subcellularLocation>
        <location evidence="1 11 12">Nucleus</location>
    </subcellularLocation>
</comment>
<evidence type="ECO:0000256" key="15">
    <source>
        <dbReference type="SAM" id="MobiDB-lite"/>
    </source>
</evidence>
<feature type="coiled-coil region" evidence="14">
    <location>
        <begin position="218"/>
        <end position="277"/>
    </location>
</feature>
<dbReference type="FunFam" id="1.10.260.40:FF:000010">
    <property type="entry name" value="Cut-like homeobox 1a"/>
    <property type="match status" value="1"/>
</dbReference>
<feature type="region of interest" description="Disordered" evidence="15">
    <location>
        <begin position="541"/>
        <end position="589"/>
    </location>
</feature>
<dbReference type="SMART" id="SM00389">
    <property type="entry name" value="HOX"/>
    <property type="match status" value="1"/>
</dbReference>
<reference evidence="18" key="1">
    <citation type="submission" date="2025-08" db="UniProtKB">
        <authorList>
            <consortium name="Ensembl"/>
        </authorList>
    </citation>
    <scope>IDENTIFICATION</scope>
</reference>
<accession>A0A672LRJ6</accession>
<feature type="region of interest" description="Disordered" evidence="15">
    <location>
        <begin position="830"/>
        <end position="849"/>
    </location>
</feature>
<feature type="coiled-coil region" evidence="14">
    <location>
        <begin position="302"/>
        <end position="371"/>
    </location>
</feature>
<evidence type="ECO:0000256" key="9">
    <source>
        <dbReference type="ARBA" id="ARBA00023163"/>
    </source>
</evidence>
<dbReference type="InterPro" id="IPR017970">
    <property type="entry name" value="Homeobox_CS"/>
</dbReference>
<feature type="DNA-binding region" description="Homeobox" evidence="11">
    <location>
        <begin position="1245"/>
        <end position="1304"/>
    </location>
</feature>
<dbReference type="GeneID" id="107577496"/>
<feature type="domain" description="Homeobox" evidence="16">
    <location>
        <begin position="1243"/>
        <end position="1303"/>
    </location>
</feature>
<dbReference type="PROSITE" id="PS00027">
    <property type="entry name" value="HOMEOBOX_1"/>
    <property type="match status" value="1"/>
</dbReference>
<dbReference type="SMART" id="SM01109">
    <property type="entry name" value="CUT"/>
    <property type="match status" value="3"/>
</dbReference>
<dbReference type="InterPro" id="IPR001356">
    <property type="entry name" value="HD"/>
</dbReference>
<keyword evidence="3" id="KW-0597">Phosphoprotein</keyword>
<evidence type="ECO:0000256" key="14">
    <source>
        <dbReference type="SAM" id="Coils"/>
    </source>
</evidence>
<comment type="similarity">
    <text evidence="2 13">Belongs to the CUT homeobox family.</text>
</comment>
<feature type="region of interest" description="Disordered" evidence="15">
    <location>
        <begin position="725"/>
        <end position="745"/>
    </location>
</feature>
<evidence type="ECO:0000259" key="17">
    <source>
        <dbReference type="PROSITE" id="PS51042"/>
    </source>
</evidence>
<dbReference type="Pfam" id="PF02376">
    <property type="entry name" value="CUT"/>
    <property type="match status" value="3"/>
</dbReference>
<keyword evidence="4" id="KW-0677">Repeat</keyword>
<dbReference type="InterPro" id="IPR003350">
    <property type="entry name" value="CUT_dom"/>
</dbReference>
<evidence type="ECO:0000256" key="12">
    <source>
        <dbReference type="RuleBase" id="RU000682"/>
    </source>
</evidence>
<evidence type="ECO:0000256" key="5">
    <source>
        <dbReference type="ARBA" id="ARBA00023015"/>
    </source>
</evidence>
<feature type="compositionally biased region" description="Polar residues" evidence="15">
    <location>
        <begin position="1082"/>
        <end position="1093"/>
    </location>
</feature>
<feature type="region of interest" description="Disordered" evidence="15">
    <location>
        <begin position="427"/>
        <end position="489"/>
    </location>
</feature>
<dbReference type="OrthoDB" id="10257567at2759"/>
<dbReference type="Pfam" id="PF00046">
    <property type="entry name" value="Homeodomain"/>
    <property type="match status" value="1"/>
</dbReference>
<dbReference type="GO" id="GO:0000977">
    <property type="term" value="F:RNA polymerase II transcription regulatory region sequence-specific DNA binding"/>
    <property type="evidence" value="ECO:0007669"/>
    <property type="project" value="TreeGrafter"/>
</dbReference>
<evidence type="ECO:0000256" key="13">
    <source>
        <dbReference type="RuleBase" id="RU361129"/>
    </source>
</evidence>
<dbReference type="PANTHER" id="PTHR14043:SF4">
    <property type="entry name" value="HOMEOBOX PROTEIN CUT-LIKE 1"/>
    <property type="match status" value="1"/>
</dbReference>
<feature type="compositionally biased region" description="Low complexity" evidence="15">
    <location>
        <begin position="732"/>
        <end position="742"/>
    </location>
</feature>
<feature type="compositionally biased region" description="Low complexity" evidence="15">
    <location>
        <begin position="1215"/>
        <end position="1245"/>
    </location>
</feature>
<feature type="domain" description="CUT" evidence="17">
    <location>
        <begin position="579"/>
        <end position="666"/>
    </location>
</feature>
<feature type="compositionally biased region" description="Low complexity" evidence="15">
    <location>
        <begin position="1050"/>
        <end position="1065"/>
    </location>
</feature>
<evidence type="ECO:0000256" key="10">
    <source>
        <dbReference type="ARBA" id="ARBA00023242"/>
    </source>
</evidence>
<feature type="compositionally biased region" description="Low complexity" evidence="15">
    <location>
        <begin position="467"/>
        <end position="481"/>
    </location>
</feature>
<feature type="compositionally biased region" description="Basic and acidic residues" evidence="15">
    <location>
        <begin position="1066"/>
        <end position="1076"/>
    </location>
</feature>
<dbReference type="SUPFAM" id="SSF47413">
    <property type="entry name" value="lambda repressor-like DNA-binding domains"/>
    <property type="match status" value="3"/>
</dbReference>
<keyword evidence="7 11" id="KW-0238">DNA-binding</keyword>
<keyword evidence="9 13" id="KW-0804">Transcription</keyword>
<dbReference type="PROSITE" id="PS50071">
    <property type="entry name" value="HOMEOBOX_2"/>
    <property type="match status" value="1"/>
</dbReference>
<dbReference type="Gene3D" id="1.10.260.40">
    <property type="entry name" value="lambda repressor-like DNA-binding domains"/>
    <property type="match status" value="3"/>
</dbReference>
<feature type="region of interest" description="Disordered" evidence="15">
    <location>
        <begin position="164"/>
        <end position="217"/>
    </location>
</feature>
<dbReference type="SUPFAM" id="SSF46689">
    <property type="entry name" value="Homeodomain-like"/>
    <property type="match status" value="1"/>
</dbReference>
<evidence type="ECO:0000256" key="7">
    <source>
        <dbReference type="ARBA" id="ARBA00023125"/>
    </source>
</evidence>
<dbReference type="PANTHER" id="PTHR14043">
    <property type="entry name" value="CCAAT DISPLACEMENT PROTEIN-RELATED"/>
    <property type="match status" value="1"/>
</dbReference>
<feature type="region of interest" description="Disordered" evidence="15">
    <location>
        <begin position="1040"/>
        <end position="1103"/>
    </location>
</feature>
<feature type="domain" description="CUT" evidence="17">
    <location>
        <begin position="1109"/>
        <end position="1196"/>
    </location>
</feature>
<feature type="region of interest" description="Disordered" evidence="15">
    <location>
        <begin position="858"/>
        <end position="889"/>
    </location>
</feature>
<dbReference type="InterPro" id="IPR057476">
    <property type="entry name" value="Cux_N"/>
</dbReference>
<dbReference type="PROSITE" id="PS51042">
    <property type="entry name" value="CUT"/>
    <property type="match status" value="3"/>
</dbReference>
<feature type="region of interest" description="Disordered" evidence="15">
    <location>
        <begin position="1199"/>
        <end position="1247"/>
    </location>
</feature>
<dbReference type="Gene3D" id="1.10.10.60">
    <property type="entry name" value="Homeodomain-like"/>
    <property type="match status" value="1"/>
</dbReference>
<evidence type="ECO:0000256" key="11">
    <source>
        <dbReference type="PROSITE-ProRule" id="PRU00108"/>
    </source>
</evidence>
<evidence type="ECO:0000256" key="6">
    <source>
        <dbReference type="ARBA" id="ARBA00023054"/>
    </source>
</evidence>
<name>A0A672LRJ6_SINGR</name>
<evidence type="ECO:0000256" key="1">
    <source>
        <dbReference type="ARBA" id="ARBA00004123"/>
    </source>
</evidence>
<dbReference type="FunFam" id="1.10.260.40:FF:000004">
    <property type="entry name" value="Cut-like homeobox 1a"/>
    <property type="match status" value="2"/>
</dbReference>
<dbReference type="GO" id="GO:0005634">
    <property type="term" value="C:nucleus"/>
    <property type="evidence" value="ECO:0007669"/>
    <property type="project" value="UniProtKB-SubCell"/>
</dbReference>
<reference evidence="18" key="2">
    <citation type="submission" date="2025-09" db="UniProtKB">
        <authorList>
            <consortium name="Ensembl"/>
        </authorList>
    </citation>
    <scope>IDENTIFICATION</scope>
</reference>
<feature type="compositionally biased region" description="Polar residues" evidence="15">
    <location>
        <begin position="1040"/>
        <end position="1049"/>
    </location>
</feature>
<keyword evidence="19" id="KW-1185">Reference proteome</keyword>
<evidence type="ECO:0000256" key="4">
    <source>
        <dbReference type="ARBA" id="ARBA00022737"/>
    </source>
</evidence>
<dbReference type="Ensembl" id="ENSSGRT00000030833.1">
    <property type="protein sequence ID" value="ENSSGRP00000028675.1"/>
    <property type="gene ID" value="ENSSGRG00000016359.1"/>
</dbReference>
<dbReference type="RefSeq" id="XP_016119067.1">
    <property type="nucleotide sequence ID" value="XM_016263581.1"/>
</dbReference>
<feature type="compositionally biased region" description="Low complexity" evidence="15">
    <location>
        <begin position="574"/>
        <end position="583"/>
    </location>
</feature>
<dbReference type="InterPro" id="IPR009057">
    <property type="entry name" value="Homeodomain-like_sf"/>
</dbReference>
<dbReference type="Pfam" id="PF25398">
    <property type="entry name" value="CUX1_N"/>
    <property type="match status" value="1"/>
</dbReference>
<keyword evidence="10 11" id="KW-0539">Nucleus</keyword>
<feature type="region of interest" description="Disordered" evidence="15">
    <location>
        <begin position="666"/>
        <end position="710"/>
    </location>
</feature>
<organism evidence="18 19">
    <name type="scientific">Sinocyclocheilus grahami</name>
    <name type="common">Dianchi golden-line fish</name>
    <name type="synonym">Barbus grahami</name>
    <dbReference type="NCBI Taxonomy" id="75366"/>
    <lineage>
        <taxon>Eukaryota</taxon>
        <taxon>Metazoa</taxon>
        <taxon>Chordata</taxon>
        <taxon>Craniata</taxon>
        <taxon>Vertebrata</taxon>
        <taxon>Euteleostomi</taxon>
        <taxon>Actinopterygii</taxon>
        <taxon>Neopterygii</taxon>
        <taxon>Teleostei</taxon>
        <taxon>Ostariophysi</taxon>
        <taxon>Cypriniformes</taxon>
        <taxon>Cyprinidae</taxon>
        <taxon>Cyprininae</taxon>
        <taxon>Sinocyclocheilus</taxon>
    </lineage>
</organism>
<evidence type="ECO:0000313" key="18">
    <source>
        <dbReference type="Ensembl" id="ENSSGRP00000028675.1"/>
    </source>
</evidence>
<dbReference type="Proteomes" id="UP000472262">
    <property type="component" value="Unassembled WGS sequence"/>
</dbReference>
<evidence type="ECO:0000313" key="19">
    <source>
        <dbReference type="Proteomes" id="UP000472262"/>
    </source>
</evidence>
<sequence>MAANAGSMFQYWKRFDLQQLQKELDATAAALANRQDESEQSRKKLIDQSREFKKNTPEDLRKQIAPLLKGFQAEIDALSKRSKESEAAFLSVYKRLIDVPDPVSALEAAQQLQVTVRKMHDLETENQRLKDTQQEYEREIAEVKNPEVTIKALKEKLEQYEHSLHAKNTEEAPDQNQDRSGREERESKGENLPNNYADKESQPQQSQDSRTEDLDMKTQSLQTALEATQAELHELKTKYDEESTAKANEIEAVMTDLERANQRAKAAEREAVSLREQLTLAQPSNQIQNAPEMDKSLEALSCSSLEAELGAKEREVERLAEDVQRLQASLAQLSETSTNQISQLEQQLSSKEALLKQLEEKLQEQSDYEEIKRELCNLKSMEHNSSDHHPSVQDSSKPLEMLLTGKVHSQLSERALKRLANYDFSGSVGRKSKETTVENPQRLPATPVPTTLQGSPPPPSPQLLMRTGTATSESAASANGTHPFSPTGIGPDFFTPGMASVGATFPPLAGKMALNSLLQRQLMQTIYTKALHDPSPSSVLFGPPHYATTNSLSSPLPPQSAGSPEVNGLAPSPSQSEGAGSTSEGEEMDTAEIARQVKEQLIKHNIGQRVFGHYVLGLSQGSVSEILARPKPWSKLTIRGKEPFHKMKHFLSDEQNILALRSIQGRQRENPGQNLNRVFQDVPKRRTGSEGSTRPGNITTRIRTTETGSDEAIKSILEQAKRELQVQKAVESSQPPSSSSSSDENIRSILEQARREMEAQQVALEPVLKANSMAPTDLSLLGSPLSTLPYTPIAQSLKKPSTSPLLDFHSGVKKEMGEVAVSDVGVDGVPKLGRLSESGGGLGGGSWREHWWSTGLSERRGTGQTSVSEDAHSQEDTKEKLPRLGSTAPVAPASSLDYWKDWPSSESPYSQSSELSLQMPSGSETPQSSPLPSSSPLLSLSKVAKPVVPPLTPEQYEYYMYQEVDTVDLTQQVKDKLAKNGICQRIFGEKVLGLSQGSVSDMLSRPKHWSKLTQKGREPFIRMQLWLNGELGQALLPMPGQTQEITPKTSASCSPAPESPLSSAEESVKSQQEEQMCRASIQEPSETSESQPGTPLPLPLPGHAGLSIQEMVAMSPELDTYTITKKVKEVLTDNNLGQRLFGESILGLTQGSVSDLLARPKPWHKLSLKGREPFVRMQLWLSDPRKVEKLMDMKRMEKKAYMKRRHSSIGESHSLDSGLSGSDLIQSASPQNLSQQQQQQQQPQLKKVRVVLAPEEKEALKRAYQQKPYPSPKTIEELASQLNLKTSTVINWFHNYRSRIRRELFIEEIQAAAGEGGSPSARPGKSGGEGDNSCDGTESDSTAEGRPSGSEECKGLLESPSLSHRDEEGEAEFPSASGTSRPQGGIIDSLFGIPESVSAATATATPCRNPKDSSLRKKKAANLNNIIHRLEKAANRDEPHEWEF</sequence>
<keyword evidence="5 13" id="KW-0805">Transcription regulation</keyword>
<evidence type="ECO:0000256" key="8">
    <source>
        <dbReference type="ARBA" id="ARBA00023155"/>
    </source>
</evidence>
<dbReference type="FunFam" id="1.10.10.60:FF:000116">
    <property type="entry name" value="Cut-like homeobox 2b"/>
    <property type="match status" value="1"/>
</dbReference>
<feature type="compositionally biased region" description="Basic and acidic residues" evidence="15">
    <location>
        <begin position="164"/>
        <end position="189"/>
    </location>
</feature>
<keyword evidence="6 14" id="KW-0175">Coiled coil</keyword>
<feature type="region of interest" description="Disordered" evidence="15">
    <location>
        <begin position="1313"/>
        <end position="1389"/>
    </location>
</feature>
<evidence type="ECO:0000256" key="3">
    <source>
        <dbReference type="ARBA" id="ARBA00022553"/>
    </source>
</evidence>
<evidence type="ECO:0000259" key="16">
    <source>
        <dbReference type="PROSITE" id="PS50071"/>
    </source>
</evidence>
<proteinExistence type="inferred from homology"/>
<evidence type="ECO:0000256" key="2">
    <source>
        <dbReference type="ARBA" id="ARBA00008190"/>
    </source>
</evidence>
<dbReference type="GO" id="GO:0000981">
    <property type="term" value="F:DNA-binding transcription factor activity, RNA polymerase II-specific"/>
    <property type="evidence" value="ECO:0007669"/>
    <property type="project" value="InterPro"/>
</dbReference>
<feature type="region of interest" description="Disordered" evidence="15">
    <location>
        <begin position="909"/>
        <end position="935"/>
    </location>
</feature>
<gene>
    <name evidence="18" type="primary">LOC107577496</name>
</gene>
<feature type="compositionally biased region" description="Low complexity" evidence="15">
    <location>
        <begin position="909"/>
        <end position="918"/>
    </location>
</feature>
<feature type="compositionally biased region" description="Polar residues" evidence="15">
    <location>
        <begin position="689"/>
        <end position="707"/>
    </location>
</feature>
<protein>
    <recommendedName>
        <fullName evidence="13">Homeobox protein cut-like</fullName>
    </recommendedName>
</protein>
<keyword evidence="8 11" id="KW-0371">Homeobox</keyword>
<dbReference type="InterPro" id="IPR010982">
    <property type="entry name" value="Lambda_DNA-bd_dom_sf"/>
</dbReference>
<feature type="domain" description="CUT" evidence="17">
    <location>
        <begin position="955"/>
        <end position="1042"/>
    </location>
</feature>
<feature type="compositionally biased region" description="Basic and acidic residues" evidence="15">
    <location>
        <begin position="869"/>
        <end position="882"/>
    </location>
</feature>
<dbReference type="CDD" id="cd00086">
    <property type="entry name" value="homeodomain"/>
    <property type="match status" value="1"/>
</dbReference>